<dbReference type="Pfam" id="PF04410">
    <property type="entry name" value="Gar1"/>
    <property type="match status" value="1"/>
</dbReference>
<organism evidence="2 3">
    <name type="scientific">Methanococcus aeolicus (strain ATCC BAA-1280 / DSM 17508 / OCM 812 / Nankai-3)</name>
    <dbReference type="NCBI Taxonomy" id="419665"/>
    <lineage>
        <taxon>Archaea</taxon>
        <taxon>Methanobacteriati</taxon>
        <taxon>Methanobacteriota</taxon>
        <taxon>Methanomada group</taxon>
        <taxon>Methanococci</taxon>
        <taxon>Methanococcales</taxon>
        <taxon>Methanococcaceae</taxon>
        <taxon>Methanococcus</taxon>
    </lineage>
</organism>
<feature type="region of interest" description="Disordered" evidence="1">
    <location>
        <begin position="76"/>
        <end position="99"/>
    </location>
</feature>
<dbReference type="SUPFAM" id="SSF50447">
    <property type="entry name" value="Translation proteins"/>
    <property type="match status" value="1"/>
</dbReference>
<proteinExistence type="predicted"/>
<gene>
    <name evidence="2" type="ordered locus">Maeo_1156</name>
</gene>
<evidence type="ECO:0000313" key="3">
    <source>
        <dbReference type="Proteomes" id="UP000001106"/>
    </source>
</evidence>
<dbReference type="InterPro" id="IPR038664">
    <property type="entry name" value="Gar1/Naf1_Cbf5-bd_sf"/>
</dbReference>
<dbReference type="EMBL" id="CP000743">
    <property type="protein sequence ID" value="ABR56733.1"/>
    <property type="molecule type" value="Genomic_DNA"/>
</dbReference>
<dbReference type="eggNOG" id="arCOG02466">
    <property type="taxonomic scope" value="Archaea"/>
</dbReference>
<name>A6UW61_META3</name>
<keyword evidence="3" id="KW-1185">Reference proteome</keyword>
<reference evidence="2" key="1">
    <citation type="submission" date="2007-06" db="EMBL/GenBank/DDBJ databases">
        <title>Complete sequence of Methanococcus aeolicus Nankai-3.</title>
        <authorList>
            <consortium name="US DOE Joint Genome Institute"/>
            <person name="Copeland A."/>
            <person name="Lucas S."/>
            <person name="Lapidus A."/>
            <person name="Barry K."/>
            <person name="Glavina del Rio T."/>
            <person name="Dalin E."/>
            <person name="Tice H."/>
            <person name="Pitluck S."/>
            <person name="Chain P."/>
            <person name="Malfatti S."/>
            <person name="Shin M."/>
            <person name="Vergez L."/>
            <person name="Schmutz J."/>
            <person name="Larimer F."/>
            <person name="Land M."/>
            <person name="Hauser L."/>
            <person name="Kyrpides N."/>
            <person name="Lykidis A."/>
            <person name="Sieprawska-Lupa M."/>
            <person name="Whitman W.B."/>
            <person name="Richardson P."/>
        </authorList>
    </citation>
    <scope>NUCLEOTIDE SEQUENCE [LARGE SCALE GENOMIC DNA]</scope>
    <source>
        <strain evidence="2">Nankai-3</strain>
    </source>
</reference>
<sequence length="99" mass="11204">MGVIILKKVKLLHRTPKGKLIGITSVQPQINSFVFFKDGKKKIGKIYDIFGPANKPYVKIIPLNDSTAESALKSQEAYISNEDKKRRNKRDSGKRFGKK</sequence>
<evidence type="ECO:0008006" key="4">
    <source>
        <dbReference type="Google" id="ProtNLM"/>
    </source>
</evidence>
<dbReference type="AlphaFoldDB" id="A6UW61"/>
<protein>
    <recommendedName>
        <fullName evidence="4">H/ACA RNA-protein complex component Gar1</fullName>
    </recommendedName>
</protein>
<accession>A6UW61</accession>
<dbReference type="STRING" id="419665.Maeo_1156"/>
<dbReference type="Gene3D" id="2.40.10.230">
    <property type="entry name" value="Probable tRNA pseudouridine synthase domain"/>
    <property type="match status" value="1"/>
</dbReference>
<dbReference type="HOGENOM" id="CLU_165884_4_0_2"/>
<dbReference type="NCBIfam" id="NF009632">
    <property type="entry name" value="PRK13149.2-3"/>
    <property type="match status" value="1"/>
</dbReference>
<dbReference type="Proteomes" id="UP000001106">
    <property type="component" value="Chromosome"/>
</dbReference>
<evidence type="ECO:0000256" key="1">
    <source>
        <dbReference type="SAM" id="MobiDB-lite"/>
    </source>
</evidence>
<dbReference type="GO" id="GO:0001522">
    <property type="term" value="P:pseudouridine synthesis"/>
    <property type="evidence" value="ECO:0007669"/>
    <property type="project" value="InterPro"/>
</dbReference>
<dbReference type="RefSeq" id="WP_011973865.1">
    <property type="nucleotide sequence ID" value="NC_009635.1"/>
</dbReference>
<dbReference type="KEGG" id="mae:Maeo_1156"/>
<evidence type="ECO:0000313" key="2">
    <source>
        <dbReference type="EMBL" id="ABR56733.1"/>
    </source>
</evidence>
<dbReference type="OrthoDB" id="60264at2157"/>
<dbReference type="InterPro" id="IPR007504">
    <property type="entry name" value="H/ACA_rnp_Gar1/Naf1"/>
</dbReference>
<dbReference type="InterPro" id="IPR009000">
    <property type="entry name" value="Transl_B-barrel_sf"/>
</dbReference>
<feature type="compositionally biased region" description="Basic and acidic residues" evidence="1">
    <location>
        <begin position="81"/>
        <end position="99"/>
    </location>
</feature>
<dbReference type="GO" id="GO:0042254">
    <property type="term" value="P:ribosome biogenesis"/>
    <property type="evidence" value="ECO:0007669"/>
    <property type="project" value="InterPro"/>
</dbReference>
<dbReference type="GeneID" id="5326440"/>